<dbReference type="EMBL" id="VOAH01000008">
    <property type="protein sequence ID" value="TVP40335.1"/>
    <property type="molecule type" value="Genomic_DNA"/>
</dbReference>
<dbReference type="AlphaFoldDB" id="A0A557SUQ7"/>
<evidence type="ECO:0000313" key="1">
    <source>
        <dbReference type="EMBL" id="TVP40335.1"/>
    </source>
</evidence>
<dbReference type="RefSeq" id="WP_186434181.1">
    <property type="nucleotide sequence ID" value="NZ_ML675584.1"/>
</dbReference>
<accession>A0A557SUQ7</accession>
<dbReference type="OrthoDB" id="11537at2157"/>
<gene>
    <name evidence="1" type="ORF">NARC_80061</name>
</gene>
<name>A0A557SUQ7_9ARCH</name>
<evidence type="ECO:0000313" key="2">
    <source>
        <dbReference type="Proteomes" id="UP000315289"/>
    </source>
</evidence>
<sequence length="56" mass="6414">MNKFTKEIANILEAQIDNKPYEIQASGLTQEQIEEITKFASRYSKSGFGFFPLKGR</sequence>
<dbReference type="Proteomes" id="UP000315289">
    <property type="component" value="Unassembled WGS sequence"/>
</dbReference>
<organism evidence="1 2">
    <name type="scientific">Candidatus Nitrosocosmicus arcticus</name>
    <dbReference type="NCBI Taxonomy" id="2035267"/>
    <lineage>
        <taxon>Archaea</taxon>
        <taxon>Nitrososphaerota</taxon>
        <taxon>Nitrososphaeria</taxon>
        <taxon>Nitrososphaerales</taxon>
        <taxon>Nitrososphaeraceae</taxon>
        <taxon>Candidatus Nitrosocosmicus</taxon>
    </lineage>
</organism>
<keyword evidence="2" id="KW-1185">Reference proteome</keyword>
<protein>
    <submittedName>
        <fullName evidence="1">Uncharacterized protein</fullName>
    </submittedName>
</protein>
<comment type="caution">
    <text evidence="1">The sequence shown here is derived from an EMBL/GenBank/DDBJ whole genome shotgun (WGS) entry which is preliminary data.</text>
</comment>
<proteinExistence type="predicted"/>
<reference evidence="1 2" key="1">
    <citation type="journal article" date="2019" name="Front. Microbiol.">
        <title>Ammonia Oxidation by the Arctic Terrestrial Thaumarchaeote Candidatus Nitrosocosmicus arcticus Is Stimulated by Increasing Temperatures.</title>
        <authorList>
            <person name="Alves R.J.E."/>
            <person name="Kerou M."/>
            <person name="Zappe A."/>
            <person name="Bittner R."/>
            <person name="Abby S.S."/>
            <person name="Schmidt H.A."/>
            <person name="Pfeifer K."/>
            <person name="Schleper C."/>
        </authorList>
    </citation>
    <scope>NUCLEOTIDE SEQUENCE [LARGE SCALE GENOMIC DNA]</scope>
    <source>
        <strain evidence="1 2">Kfb</strain>
    </source>
</reference>